<dbReference type="EMBL" id="WVUK01000062">
    <property type="protein sequence ID" value="KAF7490370.1"/>
    <property type="molecule type" value="Genomic_DNA"/>
</dbReference>
<feature type="region of interest" description="Disordered" evidence="1">
    <location>
        <begin position="99"/>
        <end position="126"/>
    </location>
</feature>
<reference evidence="3" key="3">
    <citation type="submission" date="2022-06" db="UniProtKB">
        <authorList>
            <consortium name="EnsemblMetazoa"/>
        </authorList>
    </citation>
    <scope>IDENTIFICATION</scope>
</reference>
<reference evidence="4" key="1">
    <citation type="journal article" date="2020" name="PLoS Negl. Trop. Dis.">
        <title>High-quality nuclear genome for Sarcoptes scabiei-A critical resource for a neglected parasite.</title>
        <authorList>
            <person name="Korhonen P.K."/>
            <person name="Gasser R.B."/>
            <person name="Ma G."/>
            <person name="Wang T."/>
            <person name="Stroehlein A.J."/>
            <person name="Young N.D."/>
            <person name="Ang C.S."/>
            <person name="Fernando D.D."/>
            <person name="Lu H.C."/>
            <person name="Taylor S."/>
            <person name="Reynolds S.L."/>
            <person name="Mofiz E."/>
            <person name="Najaraj S.H."/>
            <person name="Gowda H."/>
            <person name="Madugundu A."/>
            <person name="Renuse S."/>
            <person name="Holt D."/>
            <person name="Pandey A."/>
            <person name="Papenfuss A.T."/>
            <person name="Fischer K."/>
        </authorList>
    </citation>
    <scope>NUCLEOTIDE SEQUENCE [LARGE SCALE GENOMIC DNA]</scope>
</reference>
<protein>
    <submittedName>
        <fullName evidence="2">SCAN domain-containing protein 3</fullName>
    </submittedName>
</protein>
<proteinExistence type="predicted"/>
<reference evidence="2" key="2">
    <citation type="submission" date="2020-01" db="EMBL/GenBank/DDBJ databases">
        <authorList>
            <person name="Korhonen P.K.K."/>
            <person name="Guangxu M.G."/>
            <person name="Wang T.W."/>
            <person name="Stroehlein A.J.S."/>
            <person name="Young N.D."/>
            <person name="Ang C.-S.A."/>
            <person name="Fernando D.W.F."/>
            <person name="Lu H.L."/>
            <person name="Taylor S.T."/>
            <person name="Ehtesham M.E.M."/>
            <person name="Najaraj S.H.N."/>
            <person name="Harsha G.H.G."/>
            <person name="Madugundu A.M."/>
            <person name="Renuse S.R."/>
            <person name="Holt D.H."/>
            <person name="Pandey A.P."/>
            <person name="Papenfuss A.P."/>
            <person name="Gasser R.B.G."/>
            <person name="Fischer K.F."/>
        </authorList>
    </citation>
    <scope>NUCLEOTIDE SEQUENCE</scope>
    <source>
        <strain evidence="2">SSS_KF_BRIS2020</strain>
    </source>
</reference>
<keyword evidence="4" id="KW-1185">Reference proteome</keyword>
<evidence type="ECO:0000313" key="2">
    <source>
        <dbReference type="EMBL" id="KAF7490370.1"/>
    </source>
</evidence>
<accession>A0A834R650</accession>
<dbReference type="PANTHER" id="PTHR45913">
    <property type="entry name" value="EPM2A-INTERACTING PROTEIN 1"/>
    <property type="match status" value="1"/>
</dbReference>
<dbReference type="PANTHER" id="PTHR45913:SF19">
    <property type="entry name" value="LOW QUALITY PROTEIN: ZINC FINGER BED DOMAIN-CONTAINING PROTEIN 5-LIKE"/>
    <property type="match status" value="1"/>
</dbReference>
<name>A0A834R650_SARSC</name>
<feature type="region of interest" description="Disordered" evidence="1">
    <location>
        <begin position="156"/>
        <end position="185"/>
    </location>
</feature>
<evidence type="ECO:0000313" key="4">
    <source>
        <dbReference type="Proteomes" id="UP000070412"/>
    </source>
</evidence>
<feature type="compositionally biased region" description="Basic and acidic residues" evidence="1">
    <location>
        <begin position="176"/>
        <end position="185"/>
    </location>
</feature>
<dbReference type="AlphaFoldDB" id="A0A834R650"/>
<gene>
    <name evidence="2" type="ORF">SSS_6527</name>
</gene>
<evidence type="ECO:0000256" key="1">
    <source>
        <dbReference type="SAM" id="MobiDB-lite"/>
    </source>
</evidence>
<dbReference type="Proteomes" id="UP000070412">
    <property type="component" value="Unassembled WGS sequence"/>
</dbReference>
<organism evidence="2">
    <name type="scientific">Sarcoptes scabiei</name>
    <name type="common">Itch mite</name>
    <name type="synonym">Acarus scabiei</name>
    <dbReference type="NCBI Taxonomy" id="52283"/>
    <lineage>
        <taxon>Eukaryota</taxon>
        <taxon>Metazoa</taxon>
        <taxon>Ecdysozoa</taxon>
        <taxon>Arthropoda</taxon>
        <taxon>Chelicerata</taxon>
        <taxon>Arachnida</taxon>
        <taxon>Acari</taxon>
        <taxon>Acariformes</taxon>
        <taxon>Sarcoptiformes</taxon>
        <taxon>Astigmata</taxon>
        <taxon>Psoroptidia</taxon>
        <taxon>Sarcoptoidea</taxon>
        <taxon>Sarcoptidae</taxon>
        <taxon>Sarcoptinae</taxon>
        <taxon>Sarcoptes</taxon>
    </lineage>
</organism>
<dbReference type="OrthoDB" id="6502316at2759"/>
<dbReference type="EnsemblMetazoa" id="SSS_6527s_mrna">
    <property type="protein sequence ID" value="KAF7490370.1"/>
    <property type="gene ID" value="SSS_6527"/>
</dbReference>
<sequence>MSKENILSSFKIHNYNHDLLVRVIVEEHNYSDVKANNRAKNFFVEKIVPTGDEPDDQTSFIDDDHNNSIDDRNRDSLVRIIVEEHNYTSLSANDRKKKLSAEKVVPTGDKPGDQTSFIDDDHNNSIDDRNRDSLVRIIVEEHNYTSLSANDRKKKLSAEKVVPTGDKPGDQTSFIDDDHNNSIDDRNRDSLIRIIVEEHNYSDVKANNRAKNFFVEKIVPTGDEPGDQTNDDHNNPIDDPMGLIDDDHNNPIDDPMGLIDDDHNNPIDDPMDNDCGSVENSIEKDWKFLHHAFTLAIVNSSRIPTCFICYKNFSPKSFKIFNMRRHFMTKHSDLMEQSEEFFLRKLNEFESNRSCSFGNSSIHRDALLTSYHIAYLIAKNKKPHDIGEKLIHPGIIYAAKIMSGEEAAKIYSKIPLSNDSVRARINHMAKDITNQLVEKLRGREYGLQLDEATDSNKDAHLICYVRFFEDNSMIEDLLFCKPIMTRATSKNLFQILNSFIIEHNIEWQNCISVCTDGCNSMSGRHNGLKALIRKRAPNYIWNHCYIHRQALASRCANPDLDAVMK</sequence>
<evidence type="ECO:0000313" key="3">
    <source>
        <dbReference type="EnsemblMetazoa" id="KAF7490370.1"/>
    </source>
</evidence>